<gene>
    <name evidence="1" type="ORF">BV25DRAFT_1818895</name>
</gene>
<evidence type="ECO:0000313" key="2">
    <source>
        <dbReference type="Proteomes" id="UP000814140"/>
    </source>
</evidence>
<accession>A0ACB8TJ43</accession>
<organism evidence="1 2">
    <name type="scientific">Artomyces pyxidatus</name>
    <dbReference type="NCBI Taxonomy" id="48021"/>
    <lineage>
        <taxon>Eukaryota</taxon>
        <taxon>Fungi</taxon>
        <taxon>Dikarya</taxon>
        <taxon>Basidiomycota</taxon>
        <taxon>Agaricomycotina</taxon>
        <taxon>Agaricomycetes</taxon>
        <taxon>Russulales</taxon>
        <taxon>Auriscalpiaceae</taxon>
        <taxon>Artomyces</taxon>
    </lineage>
</organism>
<proteinExistence type="predicted"/>
<name>A0ACB8TJ43_9AGAM</name>
<dbReference type="EMBL" id="MU277188">
    <property type="protein sequence ID" value="KAI0068478.1"/>
    <property type="molecule type" value="Genomic_DNA"/>
</dbReference>
<keyword evidence="2" id="KW-1185">Reference proteome</keyword>
<reference evidence="1" key="2">
    <citation type="journal article" date="2022" name="New Phytol.">
        <title>Evolutionary transition to the ectomycorrhizal habit in the genomes of a hyperdiverse lineage of mushroom-forming fungi.</title>
        <authorList>
            <person name="Looney B."/>
            <person name="Miyauchi S."/>
            <person name="Morin E."/>
            <person name="Drula E."/>
            <person name="Courty P.E."/>
            <person name="Kohler A."/>
            <person name="Kuo A."/>
            <person name="LaButti K."/>
            <person name="Pangilinan J."/>
            <person name="Lipzen A."/>
            <person name="Riley R."/>
            <person name="Andreopoulos W."/>
            <person name="He G."/>
            <person name="Johnson J."/>
            <person name="Nolan M."/>
            <person name="Tritt A."/>
            <person name="Barry K.W."/>
            <person name="Grigoriev I.V."/>
            <person name="Nagy L.G."/>
            <person name="Hibbett D."/>
            <person name="Henrissat B."/>
            <person name="Matheny P.B."/>
            <person name="Labbe J."/>
            <person name="Martin F.M."/>
        </authorList>
    </citation>
    <scope>NUCLEOTIDE SEQUENCE</scope>
    <source>
        <strain evidence="1">HHB10654</strain>
    </source>
</reference>
<evidence type="ECO:0000313" key="1">
    <source>
        <dbReference type="EMBL" id="KAI0068478.1"/>
    </source>
</evidence>
<sequence length="164" mass="17746">MSSQQVLDALDKPPYYILVSHSGQQPVAGVLSKSLSHPIIQYHYADDSPLTLLPRSPEEQVLVLDYDPSGAVVPRAQSLTVTAAVSGVRVADAPGAGASEDDRNSSTKMFILDTTGSEERGAAETTDSQVVLTRFKQRNSVLRQVLEYENQEHSTPIPQSLSPK</sequence>
<comment type="caution">
    <text evidence="1">The sequence shown here is derived from an EMBL/GenBank/DDBJ whole genome shotgun (WGS) entry which is preliminary data.</text>
</comment>
<protein>
    <submittedName>
        <fullName evidence="1">Uncharacterized protein</fullName>
    </submittedName>
</protein>
<reference evidence="1" key="1">
    <citation type="submission" date="2021-03" db="EMBL/GenBank/DDBJ databases">
        <authorList>
            <consortium name="DOE Joint Genome Institute"/>
            <person name="Ahrendt S."/>
            <person name="Looney B.P."/>
            <person name="Miyauchi S."/>
            <person name="Morin E."/>
            <person name="Drula E."/>
            <person name="Courty P.E."/>
            <person name="Chicoki N."/>
            <person name="Fauchery L."/>
            <person name="Kohler A."/>
            <person name="Kuo A."/>
            <person name="Labutti K."/>
            <person name="Pangilinan J."/>
            <person name="Lipzen A."/>
            <person name="Riley R."/>
            <person name="Andreopoulos W."/>
            <person name="He G."/>
            <person name="Johnson J."/>
            <person name="Barry K.W."/>
            <person name="Grigoriev I.V."/>
            <person name="Nagy L."/>
            <person name="Hibbett D."/>
            <person name="Henrissat B."/>
            <person name="Matheny P.B."/>
            <person name="Labbe J."/>
            <person name="Martin F."/>
        </authorList>
    </citation>
    <scope>NUCLEOTIDE SEQUENCE</scope>
    <source>
        <strain evidence="1">HHB10654</strain>
    </source>
</reference>
<dbReference type="Proteomes" id="UP000814140">
    <property type="component" value="Unassembled WGS sequence"/>
</dbReference>